<keyword evidence="8" id="KW-0967">Endosome</keyword>
<keyword evidence="11" id="KW-1185">Reference proteome</keyword>
<comment type="caution">
    <text evidence="10">The sequence shown here is derived from an EMBL/GenBank/DDBJ whole genome shotgun (WGS) entry which is preliminary data.</text>
</comment>
<keyword evidence="7" id="KW-0472">Membrane</keyword>
<evidence type="ECO:0000313" key="10">
    <source>
        <dbReference type="EMBL" id="CAD5110825.1"/>
    </source>
</evidence>
<name>A0A7I8V6L7_9ANNE</name>
<evidence type="ECO:0000256" key="4">
    <source>
        <dbReference type="ARBA" id="ARBA00022692"/>
    </source>
</evidence>
<proteinExistence type="inferred from homology"/>
<keyword evidence="8" id="KW-0460">Magnesium</keyword>
<dbReference type="EMBL" id="CAJFCJ010000001">
    <property type="protein sequence ID" value="CAD5110825.1"/>
    <property type="molecule type" value="Genomic_DNA"/>
</dbReference>
<evidence type="ECO:0000256" key="1">
    <source>
        <dbReference type="ARBA" id="ARBA00004477"/>
    </source>
</evidence>
<evidence type="ECO:0000256" key="9">
    <source>
        <dbReference type="SAM" id="SignalP"/>
    </source>
</evidence>
<feature type="chain" id="PRO_5029468043" description="Membrane magnesium transporter" evidence="9">
    <location>
        <begin position="26"/>
        <end position="116"/>
    </location>
</feature>
<accession>A0A7I8V6L7</accession>
<comment type="function">
    <text evidence="8">Part of the endoplasmic reticulum membrane protein complex (EMC) that enables the energy-independent insertion into endoplasmic reticulum membranes of newly synthesized membrane proteins. May be involved in Mg(2+) transport.</text>
</comment>
<evidence type="ECO:0000256" key="5">
    <source>
        <dbReference type="ARBA" id="ARBA00022824"/>
    </source>
</evidence>
<protein>
    <recommendedName>
        <fullName evidence="8">Membrane magnesium transporter</fullName>
    </recommendedName>
</protein>
<comment type="similarity">
    <text evidence="2 8">Belongs to the membrane magnesium transporter (TC 1.A.67) family.</text>
</comment>
<dbReference type="GO" id="GO:0022890">
    <property type="term" value="F:inorganic cation transmembrane transporter activity"/>
    <property type="evidence" value="ECO:0007669"/>
    <property type="project" value="TreeGrafter"/>
</dbReference>
<dbReference type="Proteomes" id="UP000549394">
    <property type="component" value="Unassembled WGS sequence"/>
</dbReference>
<dbReference type="GO" id="GO:0005886">
    <property type="term" value="C:plasma membrane"/>
    <property type="evidence" value="ECO:0007669"/>
    <property type="project" value="TreeGrafter"/>
</dbReference>
<evidence type="ECO:0000256" key="6">
    <source>
        <dbReference type="ARBA" id="ARBA00022989"/>
    </source>
</evidence>
<organism evidence="10 11">
    <name type="scientific">Dimorphilus gyrociliatus</name>
    <dbReference type="NCBI Taxonomy" id="2664684"/>
    <lineage>
        <taxon>Eukaryota</taxon>
        <taxon>Metazoa</taxon>
        <taxon>Spiralia</taxon>
        <taxon>Lophotrochozoa</taxon>
        <taxon>Annelida</taxon>
        <taxon>Polychaeta</taxon>
        <taxon>Polychaeta incertae sedis</taxon>
        <taxon>Dinophilidae</taxon>
        <taxon>Dimorphilus</taxon>
    </lineage>
</organism>
<keyword evidence="8" id="KW-0813">Transport</keyword>
<dbReference type="AlphaFoldDB" id="A0A7I8V6L7"/>
<evidence type="ECO:0000256" key="8">
    <source>
        <dbReference type="RuleBase" id="RU367002"/>
    </source>
</evidence>
<keyword evidence="9" id="KW-0732">Signal</keyword>
<sequence length="116" mass="12818">MGNRRDKLILISGLIILFHAAYSAAQHRTYVRLTEKDATRLPGDVVLQCIIGTLLACYGVVSVAGTFRDIKVGAELDNKTWETLTNRPAFYTFAHRGAKFFVSKKANGRSALNSND</sequence>
<evidence type="ECO:0000313" key="11">
    <source>
        <dbReference type="Proteomes" id="UP000549394"/>
    </source>
</evidence>
<comment type="subunit">
    <text evidence="3">Component of the ER membrane protein complex (EMC).</text>
</comment>
<dbReference type="OrthoDB" id="44756at2759"/>
<keyword evidence="4" id="KW-0812">Transmembrane</keyword>
<dbReference type="GO" id="GO:0000139">
    <property type="term" value="C:Golgi membrane"/>
    <property type="evidence" value="ECO:0007669"/>
    <property type="project" value="UniProtKB-SubCell"/>
</dbReference>
<gene>
    <name evidence="10" type="ORF">DGYR_LOCUS185</name>
</gene>
<keyword evidence="6" id="KW-1133">Transmembrane helix</keyword>
<reference evidence="10 11" key="1">
    <citation type="submission" date="2020-08" db="EMBL/GenBank/DDBJ databases">
        <authorList>
            <person name="Hejnol A."/>
        </authorList>
    </citation>
    <scope>NUCLEOTIDE SEQUENCE [LARGE SCALE GENOMIC DNA]</scope>
</reference>
<feature type="signal peptide" evidence="9">
    <location>
        <begin position="1"/>
        <end position="25"/>
    </location>
</feature>
<dbReference type="PANTHER" id="PTHR21181:SF7">
    <property type="entry name" value="ER MEMBRANE PROTEIN COMPLEX SUBUNIT 5"/>
    <property type="match status" value="1"/>
</dbReference>
<dbReference type="GO" id="GO:0031901">
    <property type="term" value="C:early endosome membrane"/>
    <property type="evidence" value="ECO:0007669"/>
    <property type="project" value="UniProtKB-SubCell"/>
</dbReference>
<dbReference type="GO" id="GO:0072546">
    <property type="term" value="C:EMC complex"/>
    <property type="evidence" value="ECO:0007669"/>
    <property type="project" value="UniProtKB-UniRule"/>
</dbReference>
<dbReference type="PANTHER" id="PTHR21181">
    <property type="match status" value="1"/>
</dbReference>
<evidence type="ECO:0000256" key="7">
    <source>
        <dbReference type="ARBA" id="ARBA00023136"/>
    </source>
</evidence>
<dbReference type="InterPro" id="IPR018937">
    <property type="entry name" value="MMgT"/>
</dbReference>
<evidence type="ECO:0000256" key="2">
    <source>
        <dbReference type="ARBA" id="ARBA00006109"/>
    </source>
</evidence>
<comment type="subcellular location">
    <subcellularLocation>
        <location evidence="1">Endoplasmic reticulum membrane</location>
        <topology evidence="1">Multi-pass membrane protein</topology>
    </subcellularLocation>
    <subcellularLocation>
        <location evidence="8">Golgi apparatus membrane</location>
        <topology evidence="8">Multi-pass membrane protein</topology>
    </subcellularLocation>
    <subcellularLocation>
        <location evidence="8">Early endosome membrane</location>
        <topology evidence="8">Multi-pass membrane protein</topology>
    </subcellularLocation>
</comment>
<keyword evidence="8" id="KW-0333">Golgi apparatus</keyword>
<keyword evidence="5 8" id="KW-0256">Endoplasmic reticulum</keyword>
<dbReference type="Pfam" id="PF10270">
    <property type="entry name" value="MMgT"/>
    <property type="match status" value="1"/>
</dbReference>
<evidence type="ECO:0000256" key="3">
    <source>
        <dbReference type="ARBA" id="ARBA00011276"/>
    </source>
</evidence>